<dbReference type="EMBL" id="CP047166">
    <property type="protein sequence ID" value="QRF66392.1"/>
    <property type="molecule type" value="Genomic_DNA"/>
</dbReference>
<gene>
    <name evidence="2" type="ORF">GQA70_08760</name>
</gene>
<name>A0ABX7F7Z9_9RHOB</name>
<feature type="transmembrane region" description="Helical" evidence="1">
    <location>
        <begin position="6"/>
        <end position="27"/>
    </location>
</feature>
<keyword evidence="1" id="KW-0472">Membrane</keyword>
<organism evidence="2 3">
    <name type="scientific">Ponticoccus alexandrii</name>
    <dbReference type="NCBI Taxonomy" id="1943633"/>
    <lineage>
        <taxon>Bacteria</taxon>
        <taxon>Pseudomonadati</taxon>
        <taxon>Pseudomonadota</taxon>
        <taxon>Alphaproteobacteria</taxon>
        <taxon>Rhodobacterales</taxon>
        <taxon>Roseobacteraceae</taxon>
        <taxon>Ponticoccus</taxon>
    </lineage>
</organism>
<dbReference type="Proteomes" id="UP000596387">
    <property type="component" value="Chromosome"/>
</dbReference>
<accession>A0ABX7F7Z9</accession>
<sequence>MTGLRMAMLGAALALVIGGAVMLGLVGHGRKIEGTARDARAGQDYREGRQDVDAATGNLPDDDAGVVEWLRELADGASD</sequence>
<reference evidence="2 3" key="1">
    <citation type="submission" date="2019-12" db="EMBL/GenBank/DDBJ databases">
        <title>Complete Genome Sequence of a Quorum-Sensing Bacterium,Rhodobacteraceae bacterium C31, Isolated from a marine microalgae symbiotic bacteria.</title>
        <authorList>
            <person name="Zhang Y."/>
        </authorList>
    </citation>
    <scope>NUCLEOTIDE SEQUENCE [LARGE SCALE GENOMIC DNA]</scope>
    <source>
        <strain evidence="2 3">C31</strain>
    </source>
</reference>
<keyword evidence="1" id="KW-0812">Transmembrane</keyword>
<keyword evidence="1" id="KW-1133">Transmembrane helix</keyword>
<proteinExistence type="predicted"/>
<protein>
    <submittedName>
        <fullName evidence="2">Uncharacterized protein</fullName>
    </submittedName>
</protein>
<evidence type="ECO:0000313" key="3">
    <source>
        <dbReference type="Proteomes" id="UP000596387"/>
    </source>
</evidence>
<keyword evidence="3" id="KW-1185">Reference proteome</keyword>
<evidence type="ECO:0000313" key="2">
    <source>
        <dbReference type="EMBL" id="QRF66392.1"/>
    </source>
</evidence>
<evidence type="ECO:0000256" key="1">
    <source>
        <dbReference type="SAM" id="Phobius"/>
    </source>
</evidence>